<evidence type="ECO:0000256" key="5">
    <source>
        <dbReference type="ARBA" id="ARBA00022692"/>
    </source>
</evidence>
<name>A0ABQ5ZWH5_9GAMM</name>
<evidence type="ECO:0000256" key="7">
    <source>
        <dbReference type="ARBA" id="ARBA00023136"/>
    </source>
</evidence>
<sequence>MTQNKRKGGFTFDLGEADSLNGTDDDQPATESTRQSKTFVIEEDVPESVPESIVANERLPEVTQFSLFKLEALPLKGLKVFFYSALALVVVLSGFELVRAFNYALSIHWVLASVFSVLLGWVALLGLRLVYRYLKDTENLSKQVAMQDKAERLLEGNDFGQAKSFINELRGFYKNKPQEAHFERSIQVMPDYSNDKETINHLDEIFLKPLDKEATRRVSTYAVQSGVGVAISPWASLDMLLSLWRSMKMIDDVAQVYGVRPSLPNRLRLFRRVVNQLLFVGATELIAENALAEFGFQGITTSLSARAGQGIGAGFYTAKIGLAAMKVTRPIAFTSANKPKMSSLTGEMLNKVKSIFIKVS</sequence>
<dbReference type="InterPro" id="IPR006507">
    <property type="entry name" value="UPF0283"/>
</dbReference>
<evidence type="ECO:0000313" key="10">
    <source>
        <dbReference type="EMBL" id="GLR63821.1"/>
    </source>
</evidence>
<reference evidence="11" key="1">
    <citation type="journal article" date="2019" name="Int. J. Syst. Evol. Microbiol.">
        <title>The Global Catalogue of Microorganisms (GCM) 10K type strain sequencing project: providing services to taxonomists for standard genome sequencing and annotation.</title>
        <authorList>
            <consortium name="The Broad Institute Genomics Platform"/>
            <consortium name="The Broad Institute Genome Sequencing Center for Infectious Disease"/>
            <person name="Wu L."/>
            <person name="Ma J."/>
        </authorList>
    </citation>
    <scope>NUCLEOTIDE SEQUENCE [LARGE SCALE GENOMIC DNA]</scope>
    <source>
        <strain evidence="11">NBRC 100033</strain>
    </source>
</reference>
<evidence type="ECO:0000256" key="6">
    <source>
        <dbReference type="ARBA" id="ARBA00022989"/>
    </source>
</evidence>
<keyword evidence="11" id="KW-1185">Reference proteome</keyword>
<gene>
    <name evidence="10" type="ORF">GCM10007878_12570</name>
</gene>
<keyword evidence="5 9" id="KW-0812">Transmembrane</keyword>
<keyword evidence="6 9" id="KW-1133">Transmembrane helix</keyword>
<dbReference type="PANTHER" id="PTHR39342">
    <property type="entry name" value="UPF0283 MEMBRANE PROTEIN YCJF"/>
    <property type="match status" value="1"/>
</dbReference>
<evidence type="ECO:0000256" key="1">
    <source>
        <dbReference type="ARBA" id="ARBA00004429"/>
    </source>
</evidence>
<accession>A0ABQ5ZWH5</accession>
<evidence type="ECO:0000313" key="11">
    <source>
        <dbReference type="Proteomes" id="UP001156682"/>
    </source>
</evidence>
<keyword evidence="7 9" id="KW-0472">Membrane</keyword>
<evidence type="ECO:0000256" key="3">
    <source>
        <dbReference type="ARBA" id="ARBA00022475"/>
    </source>
</evidence>
<proteinExistence type="inferred from homology"/>
<dbReference type="EMBL" id="BSOR01000019">
    <property type="protein sequence ID" value="GLR63821.1"/>
    <property type="molecule type" value="Genomic_DNA"/>
</dbReference>
<dbReference type="NCBIfam" id="TIGR01620">
    <property type="entry name" value="hyp_HI0043"/>
    <property type="match status" value="1"/>
</dbReference>
<evidence type="ECO:0000256" key="2">
    <source>
        <dbReference type="ARBA" id="ARBA00008255"/>
    </source>
</evidence>
<evidence type="ECO:0000256" key="9">
    <source>
        <dbReference type="SAM" id="Phobius"/>
    </source>
</evidence>
<dbReference type="PANTHER" id="PTHR39342:SF1">
    <property type="entry name" value="UPF0283 MEMBRANE PROTEIN YCJF"/>
    <property type="match status" value="1"/>
</dbReference>
<comment type="similarity">
    <text evidence="2">Belongs to the UPF0283 family.</text>
</comment>
<dbReference type="RefSeq" id="WP_051610553.1">
    <property type="nucleotide sequence ID" value="NZ_BSOR01000019.1"/>
</dbReference>
<evidence type="ECO:0000256" key="8">
    <source>
        <dbReference type="SAM" id="MobiDB-lite"/>
    </source>
</evidence>
<protein>
    <recommendedName>
        <fullName evidence="12">TIGR01620 family protein</fullName>
    </recommendedName>
</protein>
<organism evidence="10 11">
    <name type="scientific">Marinospirillum insulare</name>
    <dbReference type="NCBI Taxonomy" id="217169"/>
    <lineage>
        <taxon>Bacteria</taxon>
        <taxon>Pseudomonadati</taxon>
        <taxon>Pseudomonadota</taxon>
        <taxon>Gammaproteobacteria</taxon>
        <taxon>Oceanospirillales</taxon>
        <taxon>Oceanospirillaceae</taxon>
        <taxon>Marinospirillum</taxon>
    </lineage>
</organism>
<comment type="caution">
    <text evidence="10">The sequence shown here is derived from an EMBL/GenBank/DDBJ whole genome shotgun (WGS) entry which is preliminary data.</text>
</comment>
<feature type="region of interest" description="Disordered" evidence="8">
    <location>
        <begin position="1"/>
        <end position="36"/>
    </location>
</feature>
<feature type="transmembrane region" description="Helical" evidence="9">
    <location>
        <begin position="80"/>
        <end position="101"/>
    </location>
</feature>
<comment type="subcellular location">
    <subcellularLocation>
        <location evidence="1">Cell inner membrane</location>
        <topology evidence="1">Multi-pass membrane protein</topology>
    </subcellularLocation>
</comment>
<dbReference type="Pfam" id="PF05128">
    <property type="entry name" value="DUF697"/>
    <property type="match status" value="1"/>
</dbReference>
<dbReference type="InterPro" id="IPR021147">
    <property type="entry name" value="DUF697"/>
</dbReference>
<dbReference type="Proteomes" id="UP001156682">
    <property type="component" value="Unassembled WGS sequence"/>
</dbReference>
<evidence type="ECO:0008006" key="12">
    <source>
        <dbReference type="Google" id="ProtNLM"/>
    </source>
</evidence>
<feature type="transmembrane region" description="Helical" evidence="9">
    <location>
        <begin position="107"/>
        <end position="131"/>
    </location>
</feature>
<evidence type="ECO:0000256" key="4">
    <source>
        <dbReference type="ARBA" id="ARBA00022519"/>
    </source>
</evidence>
<keyword evidence="4" id="KW-0997">Cell inner membrane</keyword>
<keyword evidence="3" id="KW-1003">Cell membrane</keyword>